<protein>
    <submittedName>
        <fullName evidence="2">Uncharacterized protein</fullName>
    </submittedName>
</protein>
<feature type="transmembrane region" description="Helical" evidence="1">
    <location>
        <begin position="363"/>
        <end position="386"/>
    </location>
</feature>
<sequence>MSLKPQTKLDMKEAMMLEVEMGCMALGMYSQGNLDALSSSEIDLFSTNETLWRKYYGPENLRNALSKAADDIREYYRPMFNVSSMDSDGFMVGFNSSMTPLSRTASIRSIPFSNVGGGTDGAERGDHILGNCTQTLRQQLGIQDLEADSKIQTRMCNVLGIGGTLTVEGSLYEGLSRMVCAATTQLNLVSATVEADSVGKINVTSIARLPSDLNMVLASFYDPVPQPNGDIAYTEFEPFERYTLASNPSGSSSHHVGHRQLYSNIRGVGPASGGGVVSRAASAMLSVGGSYDSSLDFAGLSVLNGGAKEAAFNASVITTWGGQVGASFILTSVGVNGWAALNAQPLIVQSTGGLIATCYKTPYVLGFIPLLVASVCIILWTVLLMVRGLSVFKHAQNLEGLYAGMVPFWGAVCPTIRAQDALLMWENTPPAGPHLELVNRGVPTQGELRSRSAVDFLEDEGDESHVNAKELQYS</sequence>
<keyword evidence="3" id="KW-1185">Reference proteome</keyword>
<keyword evidence="1" id="KW-1133">Transmembrane helix</keyword>
<evidence type="ECO:0000313" key="2">
    <source>
        <dbReference type="EMBL" id="KAL0069148.1"/>
    </source>
</evidence>
<gene>
    <name evidence="2" type="ORF">AAF712_003834</name>
</gene>
<proteinExistence type="predicted"/>
<evidence type="ECO:0000313" key="3">
    <source>
        <dbReference type="Proteomes" id="UP001437256"/>
    </source>
</evidence>
<organism evidence="2 3">
    <name type="scientific">Marasmius tenuissimus</name>
    <dbReference type="NCBI Taxonomy" id="585030"/>
    <lineage>
        <taxon>Eukaryota</taxon>
        <taxon>Fungi</taxon>
        <taxon>Dikarya</taxon>
        <taxon>Basidiomycota</taxon>
        <taxon>Agaricomycotina</taxon>
        <taxon>Agaricomycetes</taxon>
        <taxon>Agaricomycetidae</taxon>
        <taxon>Agaricales</taxon>
        <taxon>Marasmiineae</taxon>
        <taxon>Marasmiaceae</taxon>
        <taxon>Marasmius</taxon>
    </lineage>
</organism>
<comment type="caution">
    <text evidence="2">The sequence shown here is derived from an EMBL/GenBank/DDBJ whole genome shotgun (WGS) entry which is preliminary data.</text>
</comment>
<keyword evidence="1" id="KW-0812">Transmembrane</keyword>
<dbReference type="Proteomes" id="UP001437256">
    <property type="component" value="Unassembled WGS sequence"/>
</dbReference>
<keyword evidence="1" id="KW-0472">Membrane</keyword>
<accession>A0ABR3A679</accession>
<evidence type="ECO:0000256" key="1">
    <source>
        <dbReference type="SAM" id="Phobius"/>
    </source>
</evidence>
<dbReference type="EMBL" id="JBBXMP010000014">
    <property type="protein sequence ID" value="KAL0069148.1"/>
    <property type="molecule type" value="Genomic_DNA"/>
</dbReference>
<name>A0ABR3A679_9AGAR</name>
<reference evidence="2 3" key="1">
    <citation type="submission" date="2024-05" db="EMBL/GenBank/DDBJ databases">
        <title>A draft genome resource for the thread blight pathogen Marasmius tenuissimus strain MS-2.</title>
        <authorList>
            <person name="Yulfo-Soto G.E."/>
            <person name="Baruah I.K."/>
            <person name="Amoako-Attah I."/>
            <person name="Bukari Y."/>
            <person name="Meinhardt L.W."/>
            <person name="Bailey B.A."/>
            <person name="Cohen S.P."/>
        </authorList>
    </citation>
    <scope>NUCLEOTIDE SEQUENCE [LARGE SCALE GENOMIC DNA]</scope>
    <source>
        <strain evidence="2 3">MS-2</strain>
    </source>
</reference>